<reference evidence="2 3" key="1">
    <citation type="journal article" date="2020" name="Phytopathology">
        <title>Genome Sequence Resources of Colletotrichum truncatum, C. plurivorum, C. musicola, and C. sojae: Four Species Pathogenic to Soybean (Glycine max).</title>
        <authorList>
            <person name="Rogerio F."/>
            <person name="Boufleur T.R."/>
            <person name="Ciampi-Guillardi M."/>
            <person name="Sukno S.A."/>
            <person name="Thon M.R."/>
            <person name="Massola Junior N.S."/>
            <person name="Baroncelli R."/>
        </authorList>
    </citation>
    <scope>NUCLEOTIDE SEQUENCE [LARGE SCALE GENOMIC DNA]</scope>
    <source>
        <strain evidence="2 3">LFN0009</strain>
    </source>
</reference>
<sequence length="107" mass="11775">MELLSNKNVRGVEEKEVPPQLSSVGGPVRYADDVGPTTDCQNEGRRSTSGVTVTAETLVSCMEQLWEELALPCESEVMLTHRCLAAVCHLPPPESWLPLDVWVLVSR</sequence>
<gene>
    <name evidence="2" type="ORF">CSOJ01_15586</name>
</gene>
<dbReference type="EMBL" id="WIGN01000688">
    <property type="protein sequence ID" value="KAF6785545.1"/>
    <property type="molecule type" value="Genomic_DNA"/>
</dbReference>
<comment type="caution">
    <text evidence="2">The sequence shown here is derived from an EMBL/GenBank/DDBJ whole genome shotgun (WGS) entry which is preliminary data.</text>
</comment>
<dbReference type="AlphaFoldDB" id="A0A8H6IMU0"/>
<proteinExistence type="predicted"/>
<protein>
    <submittedName>
        <fullName evidence="2">Uncharacterized protein</fullName>
    </submittedName>
</protein>
<evidence type="ECO:0000313" key="2">
    <source>
        <dbReference type="EMBL" id="KAF6785545.1"/>
    </source>
</evidence>
<feature type="region of interest" description="Disordered" evidence="1">
    <location>
        <begin position="1"/>
        <end position="49"/>
    </location>
</feature>
<dbReference type="Proteomes" id="UP000652219">
    <property type="component" value="Unassembled WGS sequence"/>
</dbReference>
<organism evidence="2 3">
    <name type="scientific">Colletotrichum sojae</name>
    <dbReference type="NCBI Taxonomy" id="2175907"/>
    <lineage>
        <taxon>Eukaryota</taxon>
        <taxon>Fungi</taxon>
        <taxon>Dikarya</taxon>
        <taxon>Ascomycota</taxon>
        <taxon>Pezizomycotina</taxon>
        <taxon>Sordariomycetes</taxon>
        <taxon>Hypocreomycetidae</taxon>
        <taxon>Glomerellales</taxon>
        <taxon>Glomerellaceae</taxon>
        <taxon>Colletotrichum</taxon>
        <taxon>Colletotrichum orchidearum species complex</taxon>
    </lineage>
</organism>
<evidence type="ECO:0000313" key="3">
    <source>
        <dbReference type="Proteomes" id="UP000652219"/>
    </source>
</evidence>
<name>A0A8H6IMU0_9PEZI</name>
<keyword evidence="3" id="KW-1185">Reference proteome</keyword>
<accession>A0A8H6IMU0</accession>
<evidence type="ECO:0000256" key="1">
    <source>
        <dbReference type="SAM" id="MobiDB-lite"/>
    </source>
</evidence>